<dbReference type="Proteomes" id="UP000298327">
    <property type="component" value="Unassembled WGS sequence"/>
</dbReference>
<protein>
    <recommendedName>
        <fullName evidence="2">Cytosolic endo-beta-N-acetylglucosaminidase TIM barrel domain-containing protein</fullName>
    </recommendedName>
</protein>
<dbReference type="Pfam" id="PF03644">
    <property type="entry name" value="Glyco_hydro_85"/>
    <property type="match status" value="1"/>
</dbReference>
<comment type="caution">
    <text evidence="3">The sequence shown here is derived from an EMBL/GenBank/DDBJ whole genome shotgun (WGS) entry which is preliminary data.</text>
</comment>
<name>A0A4Y9XUR6_9AGAM</name>
<accession>A0A4Y9XUR6</accession>
<gene>
    <name evidence="3" type="ORF">EVG20_g10613</name>
</gene>
<dbReference type="Gene3D" id="3.20.20.80">
    <property type="entry name" value="Glycosidases"/>
    <property type="match status" value="1"/>
</dbReference>
<proteinExistence type="predicted"/>
<organism evidence="3 4">
    <name type="scientific">Dentipellis fragilis</name>
    <dbReference type="NCBI Taxonomy" id="205917"/>
    <lineage>
        <taxon>Eukaryota</taxon>
        <taxon>Fungi</taxon>
        <taxon>Dikarya</taxon>
        <taxon>Basidiomycota</taxon>
        <taxon>Agaricomycotina</taxon>
        <taxon>Agaricomycetes</taxon>
        <taxon>Russulales</taxon>
        <taxon>Hericiaceae</taxon>
        <taxon>Dentipellis</taxon>
    </lineage>
</organism>
<dbReference type="OrthoDB" id="284473at2759"/>
<dbReference type="EMBL" id="SEOQ01001335">
    <property type="protein sequence ID" value="TFY52289.1"/>
    <property type="molecule type" value="Genomic_DNA"/>
</dbReference>
<sequence>MLGTLIFEHEESQGDCLRLLFGKLPASRTGPAEPSNDDTVPTSPHYARVLADLAHERGFDGYLLNFEYHLRAGGGVGQTRALAAWIALLTAELKAKIGPHAEVRQHHFHRAVALARPPEQLQPPILHPFNRILHKLYRDGTTPTPPSRPNICTPSPPPSATPKPHATSSQASMSGAAARSGGAPRELPRARAHHA</sequence>
<reference evidence="3 4" key="1">
    <citation type="submission" date="2019-02" db="EMBL/GenBank/DDBJ databases">
        <title>Genome sequencing of the rare red list fungi Dentipellis fragilis.</title>
        <authorList>
            <person name="Buettner E."/>
            <person name="Kellner H."/>
        </authorList>
    </citation>
    <scope>NUCLEOTIDE SEQUENCE [LARGE SCALE GENOMIC DNA]</scope>
    <source>
        <strain evidence="3 4">DSM 105465</strain>
    </source>
</reference>
<feature type="compositionally biased region" description="Low complexity" evidence="1">
    <location>
        <begin position="162"/>
        <end position="183"/>
    </location>
</feature>
<evidence type="ECO:0000313" key="3">
    <source>
        <dbReference type="EMBL" id="TFY52289.1"/>
    </source>
</evidence>
<dbReference type="GO" id="GO:0005829">
    <property type="term" value="C:cytosol"/>
    <property type="evidence" value="ECO:0007669"/>
    <property type="project" value="UniProtKB-SubCell"/>
</dbReference>
<dbReference type="PANTHER" id="PTHR13246">
    <property type="entry name" value="ENDO BETA N-ACETYLGLUCOSAMINIDASE"/>
    <property type="match status" value="1"/>
</dbReference>
<feature type="region of interest" description="Disordered" evidence="1">
    <location>
        <begin position="137"/>
        <end position="195"/>
    </location>
</feature>
<feature type="compositionally biased region" description="Pro residues" evidence="1">
    <location>
        <begin position="143"/>
        <end position="161"/>
    </location>
</feature>
<dbReference type="GO" id="GO:0033925">
    <property type="term" value="F:mannosyl-glycoprotein endo-beta-N-acetylglucosaminidase activity"/>
    <property type="evidence" value="ECO:0007669"/>
    <property type="project" value="UniProtKB-EC"/>
</dbReference>
<evidence type="ECO:0000313" key="4">
    <source>
        <dbReference type="Proteomes" id="UP000298327"/>
    </source>
</evidence>
<feature type="domain" description="Cytosolic endo-beta-N-acetylglucosaminidase TIM barrel" evidence="2">
    <location>
        <begin position="1"/>
        <end position="97"/>
    </location>
</feature>
<dbReference type="AlphaFoldDB" id="A0A4Y9XUR6"/>
<feature type="non-terminal residue" evidence="3">
    <location>
        <position position="195"/>
    </location>
</feature>
<evidence type="ECO:0000259" key="2">
    <source>
        <dbReference type="Pfam" id="PF03644"/>
    </source>
</evidence>
<dbReference type="InterPro" id="IPR005201">
    <property type="entry name" value="TIM_ENGase"/>
</dbReference>
<evidence type="ECO:0000256" key="1">
    <source>
        <dbReference type="SAM" id="MobiDB-lite"/>
    </source>
</evidence>
<keyword evidence="4" id="KW-1185">Reference proteome</keyword>
<dbReference type="STRING" id="205917.A0A4Y9XUR6"/>
<dbReference type="InterPro" id="IPR032979">
    <property type="entry name" value="ENGase"/>
</dbReference>
<dbReference type="PANTHER" id="PTHR13246:SF1">
    <property type="entry name" value="CYTOSOLIC ENDO-BETA-N-ACETYLGLUCOSAMINIDASE"/>
    <property type="match status" value="1"/>
</dbReference>